<keyword evidence="1" id="KW-0812">Transmembrane</keyword>
<evidence type="ECO:0000313" key="2">
    <source>
        <dbReference type="EMBL" id="MFC7419243.1"/>
    </source>
</evidence>
<evidence type="ECO:0000313" key="3">
    <source>
        <dbReference type="Proteomes" id="UP001596473"/>
    </source>
</evidence>
<proteinExistence type="predicted"/>
<organism evidence="2 3">
    <name type="scientific">Iodobacter arcticus</name>
    <dbReference type="NCBI Taxonomy" id="590593"/>
    <lineage>
        <taxon>Bacteria</taxon>
        <taxon>Pseudomonadati</taxon>
        <taxon>Pseudomonadota</taxon>
        <taxon>Betaproteobacteria</taxon>
        <taxon>Neisseriales</taxon>
        <taxon>Chitinibacteraceae</taxon>
        <taxon>Iodobacter</taxon>
    </lineage>
</organism>
<dbReference type="RefSeq" id="WP_380186602.1">
    <property type="nucleotide sequence ID" value="NZ_JBHTBQ010000008.1"/>
</dbReference>
<reference evidence="3" key="1">
    <citation type="journal article" date="2019" name="Int. J. Syst. Evol. Microbiol.">
        <title>The Global Catalogue of Microorganisms (GCM) 10K type strain sequencing project: providing services to taxonomists for standard genome sequencing and annotation.</title>
        <authorList>
            <consortium name="The Broad Institute Genomics Platform"/>
            <consortium name="The Broad Institute Genome Sequencing Center for Infectious Disease"/>
            <person name="Wu L."/>
            <person name="Ma J."/>
        </authorList>
    </citation>
    <scope>NUCLEOTIDE SEQUENCE [LARGE SCALE GENOMIC DNA]</scope>
    <source>
        <strain evidence="3">CCUG 62945</strain>
    </source>
</reference>
<keyword evidence="1" id="KW-1133">Transmembrane helix</keyword>
<evidence type="ECO:0000256" key="1">
    <source>
        <dbReference type="SAM" id="Phobius"/>
    </source>
</evidence>
<feature type="transmembrane region" description="Helical" evidence="1">
    <location>
        <begin position="12"/>
        <end position="31"/>
    </location>
</feature>
<dbReference type="Proteomes" id="UP001596473">
    <property type="component" value="Unassembled WGS sequence"/>
</dbReference>
<comment type="caution">
    <text evidence="2">The sequence shown here is derived from an EMBL/GenBank/DDBJ whole genome shotgun (WGS) entry which is preliminary data.</text>
</comment>
<accession>A0ABW2QUX1</accession>
<keyword evidence="1" id="KW-0472">Membrane</keyword>
<dbReference type="EMBL" id="JBHTBQ010000008">
    <property type="protein sequence ID" value="MFC7419243.1"/>
    <property type="molecule type" value="Genomic_DNA"/>
</dbReference>
<gene>
    <name evidence="2" type="primary">cydP</name>
    <name evidence="2" type="ORF">ACFQNF_05070</name>
</gene>
<protein>
    <submittedName>
        <fullName evidence="2">Cytochrome oxidase putative small subunit CydP</fullName>
    </submittedName>
</protein>
<dbReference type="InterPro" id="IPR054636">
    <property type="entry name" value="CydP"/>
</dbReference>
<keyword evidence="3" id="KW-1185">Reference proteome</keyword>
<sequence>MRIAKHIPLWQEITIVLLIKVALLFVIWKSFFSEPVAKHMLVPEPMIAERFMNAASAPASLSKDDL</sequence>
<name>A0ABW2QUX1_9NEIS</name>
<dbReference type="NCBIfam" id="NF045611">
    <property type="entry name" value="small_CydP"/>
    <property type="match status" value="1"/>
</dbReference>